<dbReference type="InterPro" id="IPR050469">
    <property type="entry name" value="Diguanylate_Cyclase"/>
</dbReference>
<dbReference type="CDD" id="cd01949">
    <property type="entry name" value="GGDEF"/>
    <property type="match status" value="1"/>
</dbReference>
<evidence type="ECO:0000259" key="4">
    <source>
        <dbReference type="PROSITE" id="PS50887"/>
    </source>
</evidence>
<gene>
    <name evidence="5" type="ORF">MTCD1_03459</name>
</gene>
<evidence type="ECO:0000256" key="3">
    <source>
        <dbReference type="SAM" id="Phobius"/>
    </source>
</evidence>
<keyword evidence="3" id="KW-1133">Transmembrane helix</keyword>
<comment type="catalytic activity">
    <reaction evidence="2">
        <text>2 GTP = 3',3'-c-di-GMP + 2 diphosphate</text>
        <dbReference type="Rhea" id="RHEA:24898"/>
        <dbReference type="ChEBI" id="CHEBI:33019"/>
        <dbReference type="ChEBI" id="CHEBI:37565"/>
        <dbReference type="ChEBI" id="CHEBI:58805"/>
        <dbReference type="EC" id="2.7.7.65"/>
    </reaction>
</comment>
<dbReference type="PROSITE" id="PS50887">
    <property type="entry name" value="GGDEF"/>
    <property type="match status" value="1"/>
</dbReference>
<feature type="transmembrane region" description="Helical" evidence="3">
    <location>
        <begin position="389"/>
        <end position="411"/>
    </location>
</feature>
<keyword evidence="3" id="KW-0472">Membrane</keyword>
<evidence type="ECO:0000256" key="2">
    <source>
        <dbReference type="ARBA" id="ARBA00034247"/>
    </source>
</evidence>
<name>A0ABQ0MZN2_9GAMM</name>
<dbReference type="InterPro" id="IPR043128">
    <property type="entry name" value="Rev_trsase/Diguanyl_cyclase"/>
</dbReference>
<dbReference type="GO" id="GO:0052621">
    <property type="term" value="F:diguanylate cyclase activity"/>
    <property type="evidence" value="ECO:0007669"/>
    <property type="project" value="UniProtKB-EC"/>
</dbReference>
<organism evidence="5 6">
    <name type="scientific">Colwellia marinimaniae</name>
    <dbReference type="NCBI Taxonomy" id="1513592"/>
    <lineage>
        <taxon>Bacteria</taxon>
        <taxon>Pseudomonadati</taxon>
        <taxon>Pseudomonadota</taxon>
        <taxon>Gammaproteobacteria</taxon>
        <taxon>Alteromonadales</taxon>
        <taxon>Colwelliaceae</taxon>
        <taxon>Colwellia</taxon>
    </lineage>
</organism>
<dbReference type="Pfam" id="PF00990">
    <property type="entry name" value="GGDEF"/>
    <property type="match status" value="1"/>
</dbReference>
<dbReference type="PANTHER" id="PTHR45138">
    <property type="entry name" value="REGULATORY COMPONENTS OF SENSORY TRANSDUCTION SYSTEM"/>
    <property type="match status" value="1"/>
</dbReference>
<dbReference type="InterPro" id="IPR000160">
    <property type="entry name" value="GGDEF_dom"/>
</dbReference>
<keyword evidence="5" id="KW-0548">Nucleotidyltransferase</keyword>
<feature type="domain" description="GGDEF" evidence="4">
    <location>
        <begin position="451"/>
        <end position="584"/>
    </location>
</feature>
<dbReference type="RefSeq" id="WP_057179515.1">
    <property type="nucleotide sequence ID" value="NZ_BDQM01000048.1"/>
</dbReference>
<keyword evidence="3" id="KW-0812">Transmembrane</keyword>
<dbReference type="EC" id="2.7.7.65" evidence="1"/>
<keyword evidence="6" id="KW-1185">Reference proteome</keyword>
<dbReference type="SMART" id="SM00267">
    <property type="entry name" value="GGDEF"/>
    <property type="match status" value="1"/>
</dbReference>
<comment type="caution">
    <text evidence="5">The sequence shown here is derived from an EMBL/GenBank/DDBJ whole genome shotgun (WGS) entry which is preliminary data.</text>
</comment>
<evidence type="ECO:0000313" key="6">
    <source>
        <dbReference type="Proteomes" id="UP000197068"/>
    </source>
</evidence>
<dbReference type="PANTHER" id="PTHR45138:SF9">
    <property type="entry name" value="DIGUANYLATE CYCLASE DGCM-RELATED"/>
    <property type="match status" value="1"/>
</dbReference>
<keyword evidence="5" id="KW-0808">Transferase</keyword>
<evidence type="ECO:0000313" key="5">
    <source>
        <dbReference type="EMBL" id="GAW97815.1"/>
    </source>
</evidence>
<proteinExistence type="predicted"/>
<protein>
    <recommendedName>
        <fullName evidence="1">diguanylate cyclase</fullName>
        <ecNumber evidence="1">2.7.7.65</ecNumber>
    </recommendedName>
</protein>
<accession>A0ABQ0MZN2</accession>
<sequence>MTTLAWVIPSKVVASTTFQPNTITSQQSLRVTSKEISDKLLLADRNRRDDPLVYKKLLLELSQIKDSFNVEQGYYYQFLQGYLATYRGEYDLADNLLTELLTSSANNLLRFRANYTLINVAAAKKDWSDGLRHIALNKEMLSLIKDEEHYQVSILTTMMFYNQIQQYNLVLNDVALIKRENLSLQHNCFVEQLSLEARMNLQQAKPDDESIDAALSICINAENKVYTNIIRVYRAKLYLKALKADKALMTLLPHYDEINATLYPMLTVSMHNILANSYFKLDNLLDAKKYALEAVKANKYINAFQNTDSYRLLYLIAKQEKNIDLALSYHEKFSEAETERLEGEKSKYLAFKLAELQAFEHEKQIKLLNKENDFLAAEKVLSNTKVANIQLIITVMTLIIIMLTLGGARLWQSHKRVKVLSEYDELTGIYNRRHFTQLAVSTLKYCKTAQQDLSLIMFDLDHFKKINDTFGHICGDWALKETIRVCKTIGRTNDVFARLGGEEFCILLPSCNIEAAVRLAEACRAAIENTITEESGNNFSITASFGVTDVKRSGFNLEKLLADADFATYDSKHSGRNRVTIYEPETPEISESLEGSWRVAS</sequence>
<dbReference type="SUPFAM" id="SSF55073">
    <property type="entry name" value="Nucleotide cyclase"/>
    <property type="match status" value="1"/>
</dbReference>
<dbReference type="NCBIfam" id="TIGR00254">
    <property type="entry name" value="GGDEF"/>
    <property type="match status" value="1"/>
</dbReference>
<dbReference type="InterPro" id="IPR029787">
    <property type="entry name" value="Nucleotide_cyclase"/>
</dbReference>
<dbReference type="EMBL" id="BDQM01000048">
    <property type="protein sequence ID" value="GAW97815.1"/>
    <property type="molecule type" value="Genomic_DNA"/>
</dbReference>
<dbReference type="Gene3D" id="3.30.70.270">
    <property type="match status" value="1"/>
</dbReference>
<dbReference type="Proteomes" id="UP000197068">
    <property type="component" value="Unassembled WGS sequence"/>
</dbReference>
<evidence type="ECO:0000256" key="1">
    <source>
        <dbReference type="ARBA" id="ARBA00012528"/>
    </source>
</evidence>
<reference evidence="5 6" key="1">
    <citation type="submission" date="2017-06" db="EMBL/GenBank/DDBJ databases">
        <title>Whole Genome Sequences of Colwellia marinimaniae MTCD1.</title>
        <authorList>
            <person name="Kusumoto H."/>
            <person name="Inoue M."/>
            <person name="Tanikawa K."/>
            <person name="Maeji H."/>
            <person name="Cameron J.H."/>
            <person name="Bartlett D.H."/>
        </authorList>
    </citation>
    <scope>NUCLEOTIDE SEQUENCE [LARGE SCALE GENOMIC DNA]</scope>
    <source>
        <strain evidence="5 6">MTCD1</strain>
    </source>
</reference>